<proteinExistence type="predicted"/>
<dbReference type="EMBL" id="CP094528">
    <property type="protein sequence ID" value="UOE44257.1"/>
    <property type="molecule type" value="Genomic_DNA"/>
</dbReference>
<dbReference type="RefSeq" id="WP_243555913.1">
    <property type="nucleotide sequence ID" value="NZ_CP094528.1"/>
</dbReference>
<evidence type="ECO:0000313" key="2">
    <source>
        <dbReference type="EMBL" id="UOE44257.1"/>
    </source>
</evidence>
<feature type="transmembrane region" description="Helical" evidence="1">
    <location>
        <begin position="107"/>
        <end position="128"/>
    </location>
</feature>
<dbReference type="Proteomes" id="UP000832097">
    <property type="component" value="Chromosome"/>
</dbReference>
<keyword evidence="1" id="KW-1133">Transmembrane helix</keyword>
<evidence type="ECO:0000256" key="1">
    <source>
        <dbReference type="SAM" id="Phobius"/>
    </source>
</evidence>
<sequence length="278" mass="29353">MSAAYPDARAWAQDQSLANVPTLARLEAFAFQAHPEIVESFGAEGRSLAPFLRRPRRSPTRLLRNALMLLTAIVVLVAPILGVAIYADAPPYLAPTAEPVAAPIAVPISSISFAVAALTQAVACVVWLRSGARRSIPLLTGAAATAVLAGFASVGLPRVAARDGFELGGWIVPVWVALVVATAVALALVMRLGVRPPANADAGPDPAPIASTVSDREHARMLVRRLPADERRLLQQDRDDALRILAARGLLDDDEVQRALAADLGTLFTLDPIRTPAP</sequence>
<evidence type="ECO:0008006" key="4">
    <source>
        <dbReference type="Google" id="ProtNLM"/>
    </source>
</evidence>
<name>A0ABY4BYJ3_9MICO</name>
<protein>
    <recommendedName>
        <fullName evidence="4">DUF1707 domain-containing protein</fullName>
    </recommendedName>
</protein>
<keyword evidence="3" id="KW-1185">Reference proteome</keyword>
<gene>
    <name evidence="2" type="ORF">MTO99_00190</name>
</gene>
<keyword evidence="1" id="KW-0812">Transmembrane</keyword>
<organism evidence="2 3">
    <name type="scientific">Agromyces larvae</name>
    <dbReference type="NCBI Taxonomy" id="2929802"/>
    <lineage>
        <taxon>Bacteria</taxon>
        <taxon>Bacillati</taxon>
        <taxon>Actinomycetota</taxon>
        <taxon>Actinomycetes</taxon>
        <taxon>Micrococcales</taxon>
        <taxon>Microbacteriaceae</taxon>
        <taxon>Agromyces</taxon>
    </lineage>
</organism>
<keyword evidence="1" id="KW-0472">Membrane</keyword>
<feature type="transmembrane region" description="Helical" evidence="1">
    <location>
        <begin position="135"/>
        <end position="155"/>
    </location>
</feature>
<evidence type="ECO:0000313" key="3">
    <source>
        <dbReference type="Proteomes" id="UP000832097"/>
    </source>
</evidence>
<reference evidence="2 3" key="1">
    <citation type="submission" date="2022-03" db="EMBL/GenBank/DDBJ databases">
        <title>Mucilaginibacter sp. isolated from the gut of Protaetia brevitarsis seulensis larvae.</title>
        <authorList>
            <person name="Won M."/>
            <person name="Kim S.-J."/>
            <person name="Kwon S.-W."/>
        </authorList>
    </citation>
    <scope>NUCLEOTIDE SEQUENCE [LARGE SCALE GENOMIC DNA]</scope>
    <source>
        <strain evidence="2 3">CFWR-12</strain>
    </source>
</reference>
<feature type="transmembrane region" description="Helical" evidence="1">
    <location>
        <begin position="167"/>
        <end position="189"/>
    </location>
</feature>
<accession>A0ABY4BYJ3</accession>
<feature type="transmembrane region" description="Helical" evidence="1">
    <location>
        <begin position="62"/>
        <end position="87"/>
    </location>
</feature>